<dbReference type="Gene3D" id="3.40.50.300">
    <property type="entry name" value="P-loop containing nucleotide triphosphate hydrolases"/>
    <property type="match status" value="1"/>
</dbReference>
<comment type="similarity">
    <text evidence="1">Belongs to the ABC transporter superfamily.</text>
</comment>
<dbReference type="PROSITE" id="PS50893">
    <property type="entry name" value="ABC_TRANSPORTER_2"/>
    <property type="match status" value="1"/>
</dbReference>
<dbReference type="InterPro" id="IPR027417">
    <property type="entry name" value="P-loop_NTPase"/>
</dbReference>
<dbReference type="GO" id="GO:0015658">
    <property type="term" value="F:branched-chain amino acid transmembrane transporter activity"/>
    <property type="evidence" value="ECO:0007669"/>
    <property type="project" value="TreeGrafter"/>
</dbReference>
<dbReference type="InterPro" id="IPR017871">
    <property type="entry name" value="ABC_transporter-like_CS"/>
</dbReference>
<keyword evidence="9" id="KW-1185">Reference proteome</keyword>
<dbReference type="InterPro" id="IPR052156">
    <property type="entry name" value="BCAA_Transport_ATP-bd_LivF"/>
</dbReference>
<evidence type="ECO:0000256" key="2">
    <source>
        <dbReference type="ARBA" id="ARBA00022448"/>
    </source>
</evidence>
<keyword evidence="5 8" id="KW-0067">ATP-binding</keyword>
<dbReference type="EMBL" id="FOTW01000005">
    <property type="protein sequence ID" value="SFL59528.1"/>
    <property type="molecule type" value="Genomic_DNA"/>
</dbReference>
<dbReference type="GO" id="GO:0016887">
    <property type="term" value="F:ATP hydrolysis activity"/>
    <property type="evidence" value="ECO:0007669"/>
    <property type="project" value="InterPro"/>
</dbReference>
<gene>
    <name evidence="8" type="ORF">SAMN02982985_00845</name>
</gene>
<evidence type="ECO:0000256" key="3">
    <source>
        <dbReference type="ARBA" id="ARBA00022475"/>
    </source>
</evidence>
<dbReference type="Proteomes" id="UP000199470">
    <property type="component" value="Unassembled WGS sequence"/>
</dbReference>
<evidence type="ECO:0000256" key="4">
    <source>
        <dbReference type="ARBA" id="ARBA00022741"/>
    </source>
</evidence>
<dbReference type="PANTHER" id="PTHR43820:SF4">
    <property type="entry name" value="HIGH-AFFINITY BRANCHED-CHAIN AMINO ACID TRANSPORT ATP-BINDING PROTEIN LIVF"/>
    <property type="match status" value="1"/>
</dbReference>
<reference evidence="8 9" key="1">
    <citation type="submission" date="2016-10" db="EMBL/GenBank/DDBJ databases">
        <authorList>
            <person name="de Groot N.N."/>
        </authorList>
    </citation>
    <scope>NUCLEOTIDE SEQUENCE [LARGE SCALE GENOMIC DNA]</scope>
    <source>
        <strain evidence="8 9">ATCC 43154</strain>
    </source>
</reference>
<dbReference type="CDD" id="cd03224">
    <property type="entry name" value="ABC_TM1139_LivF_branched"/>
    <property type="match status" value="1"/>
</dbReference>
<dbReference type="STRING" id="758825.SAMN02982985_00845"/>
<dbReference type="GO" id="GO:0005524">
    <property type="term" value="F:ATP binding"/>
    <property type="evidence" value="ECO:0007669"/>
    <property type="project" value="UniProtKB-KW"/>
</dbReference>
<accession>A0A1I4IYR8</accession>
<evidence type="ECO:0000256" key="6">
    <source>
        <dbReference type="ARBA" id="ARBA00022970"/>
    </source>
</evidence>
<dbReference type="InterPro" id="IPR003439">
    <property type="entry name" value="ABC_transporter-like_ATP-bd"/>
</dbReference>
<protein>
    <submittedName>
        <fullName evidence="8">Amino acid/amide ABC transporter ATP-binding protein 2, HAAT family</fullName>
    </submittedName>
</protein>
<dbReference type="SUPFAM" id="SSF52540">
    <property type="entry name" value="P-loop containing nucleoside triphosphate hydrolases"/>
    <property type="match status" value="1"/>
</dbReference>
<evidence type="ECO:0000259" key="7">
    <source>
        <dbReference type="PROSITE" id="PS50893"/>
    </source>
</evidence>
<keyword evidence="3" id="KW-1003">Cell membrane</keyword>
<keyword evidence="4" id="KW-0547">Nucleotide-binding</keyword>
<evidence type="ECO:0000256" key="1">
    <source>
        <dbReference type="ARBA" id="ARBA00005417"/>
    </source>
</evidence>
<evidence type="ECO:0000313" key="9">
    <source>
        <dbReference type="Proteomes" id="UP000199470"/>
    </source>
</evidence>
<dbReference type="AlphaFoldDB" id="A0A1I4IYR8"/>
<sequence>MLELDGVRAGYGAVNVLWDVTLAARAGQVTAIIGPNGAGKTTLLRAVMGLLPLAAGGVRLDGADLAGTPTWRRAGLSLAMVPEGRMLFRDMSVEDNLAMGAYPPARRAGLAQALERAYARFPRLRERRRQAAGALSGGEAQMLALARGLMAEPRLLIVDEPSLGLAPRLVDELFELLAGLKADGRAILLVEQNTARAVALADHVHLLAGGRLVLSQPAAEVELERLHARYFGRTG</sequence>
<name>A0A1I4IYR8_9BURK</name>
<dbReference type="Pfam" id="PF00005">
    <property type="entry name" value="ABC_tran"/>
    <property type="match status" value="1"/>
</dbReference>
<dbReference type="GO" id="GO:0015807">
    <property type="term" value="P:L-amino acid transport"/>
    <property type="evidence" value="ECO:0007669"/>
    <property type="project" value="TreeGrafter"/>
</dbReference>
<feature type="domain" description="ABC transporter" evidence="7">
    <location>
        <begin position="2"/>
        <end position="234"/>
    </location>
</feature>
<keyword evidence="6" id="KW-0029">Amino-acid transport</keyword>
<evidence type="ECO:0000313" key="8">
    <source>
        <dbReference type="EMBL" id="SFL59528.1"/>
    </source>
</evidence>
<dbReference type="SMART" id="SM00382">
    <property type="entry name" value="AAA"/>
    <property type="match status" value="1"/>
</dbReference>
<dbReference type="PANTHER" id="PTHR43820">
    <property type="entry name" value="HIGH-AFFINITY BRANCHED-CHAIN AMINO ACID TRANSPORT ATP-BINDING PROTEIN LIVF"/>
    <property type="match status" value="1"/>
</dbReference>
<keyword evidence="3" id="KW-0472">Membrane</keyword>
<dbReference type="PROSITE" id="PS00211">
    <property type="entry name" value="ABC_TRANSPORTER_1"/>
    <property type="match status" value="1"/>
</dbReference>
<dbReference type="RefSeq" id="WP_093384056.1">
    <property type="nucleotide sequence ID" value="NZ_FOTW01000005.1"/>
</dbReference>
<keyword evidence="2" id="KW-0813">Transport</keyword>
<proteinExistence type="inferred from homology"/>
<dbReference type="OrthoDB" id="9776369at2"/>
<dbReference type="InterPro" id="IPR003593">
    <property type="entry name" value="AAA+_ATPase"/>
</dbReference>
<evidence type="ECO:0000256" key="5">
    <source>
        <dbReference type="ARBA" id="ARBA00022840"/>
    </source>
</evidence>
<organism evidence="8 9">
    <name type="scientific">Rugamonas rubra</name>
    <dbReference type="NCBI Taxonomy" id="758825"/>
    <lineage>
        <taxon>Bacteria</taxon>
        <taxon>Pseudomonadati</taxon>
        <taxon>Pseudomonadota</taxon>
        <taxon>Betaproteobacteria</taxon>
        <taxon>Burkholderiales</taxon>
        <taxon>Oxalobacteraceae</taxon>
        <taxon>Telluria group</taxon>
        <taxon>Rugamonas</taxon>
    </lineage>
</organism>